<keyword evidence="4" id="KW-0808">Transferase</keyword>
<dbReference type="GO" id="GO:0016020">
    <property type="term" value="C:membrane"/>
    <property type="evidence" value="ECO:0007669"/>
    <property type="project" value="InterPro"/>
</dbReference>
<dbReference type="InterPro" id="IPR036662">
    <property type="entry name" value="PTS_EIIA_man-typ_sf"/>
</dbReference>
<dbReference type="InterPro" id="IPR039643">
    <property type="entry name" value="DhaM"/>
</dbReference>
<dbReference type="AlphaFoldDB" id="A0A242K0Y0"/>
<evidence type="ECO:0000256" key="1">
    <source>
        <dbReference type="ARBA" id="ARBA00001113"/>
    </source>
</evidence>
<dbReference type="GO" id="GO:0009401">
    <property type="term" value="P:phosphoenolpyruvate-dependent sugar phosphotransferase system"/>
    <property type="evidence" value="ECO:0007669"/>
    <property type="project" value="InterPro"/>
</dbReference>
<dbReference type="PROSITE" id="PS51096">
    <property type="entry name" value="PTS_EIIA_TYPE_4"/>
    <property type="match status" value="1"/>
</dbReference>
<dbReference type="Proteomes" id="UP000194933">
    <property type="component" value="Unassembled WGS sequence"/>
</dbReference>
<accession>A0A242K0Y0</accession>
<dbReference type="RefSeq" id="WP_086284470.1">
    <property type="nucleotide sequence ID" value="NZ_NGMO01000002.1"/>
</dbReference>
<dbReference type="PANTHER" id="PTHR38594">
    <property type="entry name" value="PEP-DEPENDENT DIHYDROXYACETONE KINASE, PHOSPHORYL DONOR SUBUNIT DHAM"/>
    <property type="match status" value="1"/>
</dbReference>
<dbReference type="GO" id="GO:0019563">
    <property type="term" value="P:glycerol catabolic process"/>
    <property type="evidence" value="ECO:0007669"/>
    <property type="project" value="InterPro"/>
</dbReference>
<dbReference type="STRING" id="1987383.A5844_001369"/>
<proteinExistence type="predicted"/>
<evidence type="ECO:0000313" key="7">
    <source>
        <dbReference type="EMBL" id="OTP11235.1"/>
    </source>
</evidence>
<organism evidence="7 8">
    <name type="scientific">Candidatus Enterococcus wittei</name>
    <dbReference type="NCBI Taxonomy" id="1987383"/>
    <lineage>
        <taxon>Bacteria</taxon>
        <taxon>Bacillati</taxon>
        <taxon>Bacillota</taxon>
        <taxon>Bacilli</taxon>
        <taxon>Lactobacillales</taxon>
        <taxon>Enterococcaceae</taxon>
        <taxon>Enterococcus</taxon>
    </lineage>
</organism>
<evidence type="ECO:0000256" key="5">
    <source>
        <dbReference type="ARBA" id="ARBA00046577"/>
    </source>
</evidence>
<dbReference type="SUPFAM" id="SSF53062">
    <property type="entry name" value="PTS system fructose IIA component-like"/>
    <property type="match status" value="1"/>
</dbReference>
<dbReference type="InterPro" id="IPR012844">
    <property type="entry name" value="DhaM_N"/>
</dbReference>
<comment type="function">
    <text evidence="2">Component of the dihydroxyacetone kinase complex, which is responsible for the phosphoenolpyruvate (PEP)-dependent phosphorylation of dihydroxyacetone. DhaM serves as the phosphoryl donor. Is phosphorylated by phosphoenolpyruvate in an EI- and HPr-dependent reaction, and a phosphorelay system on histidine residues finally leads to phosphoryl transfer to DhaL and dihydroxyacetone.</text>
</comment>
<dbReference type="NCBIfam" id="TIGR02364">
    <property type="entry name" value="dha_pts"/>
    <property type="match status" value="1"/>
</dbReference>
<evidence type="ECO:0000256" key="3">
    <source>
        <dbReference type="ARBA" id="ARBA00012095"/>
    </source>
</evidence>
<protein>
    <recommendedName>
        <fullName evidence="3">phosphoenolpyruvate--glycerone phosphotransferase</fullName>
        <ecNumber evidence="3">2.7.1.121</ecNumber>
    </recommendedName>
</protein>
<dbReference type="Gene3D" id="3.40.50.510">
    <property type="entry name" value="Phosphotransferase system, mannose-type IIA component"/>
    <property type="match status" value="1"/>
</dbReference>
<comment type="subunit">
    <text evidence="5">Homodimer. The dihydroxyacetone kinase complex is composed of a homodimer of DhaM, a homodimer of DhaK and the subunit DhaL.</text>
</comment>
<dbReference type="EC" id="2.7.1.121" evidence="3"/>
<evidence type="ECO:0000256" key="4">
    <source>
        <dbReference type="ARBA" id="ARBA00022679"/>
    </source>
</evidence>
<dbReference type="GO" id="GO:0047324">
    <property type="term" value="F:phosphoenolpyruvate-glycerone phosphotransferase activity"/>
    <property type="evidence" value="ECO:0007669"/>
    <property type="project" value="UniProtKB-EC"/>
</dbReference>
<dbReference type="InterPro" id="IPR004701">
    <property type="entry name" value="PTS_EIIA_man-typ"/>
</dbReference>
<name>A0A242K0Y0_9ENTE</name>
<dbReference type="EMBL" id="NGMO01000002">
    <property type="protein sequence ID" value="OTP11235.1"/>
    <property type="molecule type" value="Genomic_DNA"/>
</dbReference>
<feature type="domain" description="PTS EIIA type-4" evidence="6">
    <location>
        <begin position="2"/>
        <end position="130"/>
    </location>
</feature>
<evidence type="ECO:0000259" key="6">
    <source>
        <dbReference type="PROSITE" id="PS51096"/>
    </source>
</evidence>
<sequence length="131" mass="14326">MKKSILLLSHSQKVTDGIKEMIEQMQQSEEVEILSLGGIEEGRLGSDPMKIVDAINQTDSSAYFVFADIGSAVMNSELAKEFLTEEQQKNYYLVDAPIVEGAFAAAITAGNTDNPQQIIDEAQQAGKEGWK</sequence>
<keyword evidence="7" id="KW-0418">Kinase</keyword>
<comment type="catalytic activity">
    <reaction evidence="1">
        <text>dihydroxyacetone + phosphoenolpyruvate = dihydroxyacetone phosphate + pyruvate</text>
        <dbReference type="Rhea" id="RHEA:18381"/>
        <dbReference type="ChEBI" id="CHEBI:15361"/>
        <dbReference type="ChEBI" id="CHEBI:16016"/>
        <dbReference type="ChEBI" id="CHEBI:57642"/>
        <dbReference type="ChEBI" id="CHEBI:58702"/>
        <dbReference type="EC" id="2.7.1.121"/>
    </reaction>
</comment>
<gene>
    <name evidence="7" type="ORF">A5844_001369</name>
</gene>
<reference evidence="7 8" key="1">
    <citation type="submission" date="2017-05" db="EMBL/GenBank/DDBJ databases">
        <title>The Genome Sequence of Enterococcus sp. 10A9_DIV0425.</title>
        <authorList>
            <consortium name="The Broad Institute Genomics Platform"/>
            <consortium name="The Broad Institute Genomic Center for Infectious Diseases"/>
            <person name="Earl A."/>
            <person name="Manson A."/>
            <person name="Schwartman J."/>
            <person name="Gilmore M."/>
            <person name="Abouelleil A."/>
            <person name="Cao P."/>
            <person name="Chapman S."/>
            <person name="Cusick C."/>
            <person name="Shea T."/>
            <person name="Young S."/>
            <person name="Neafsey D."/>
            <person name="Nusbaum C."/>
            <person name="Birren B."/>
        </authorList>
    </citation>
    <scope>NUCLEOTIDE SEQUENCE [LARGE SCALE GENOMIC DNA]</scope>
    <source>
        <strain evidence="7 8">10A9_DIV0425</strain>
    </source>
</reference>
<evidence type="ECO:0000256" key="2">
    <source>
        <dbReference type="ARBA" id="ARBA00002788"/>
    </source>
</evidence>
<comment type="caution">
    <text evidence="7">The sequence shown here is derived from an EMBL/GenBank/DDBJ whole genome shotgun (WGS) entry which is preliminary data.</text>
</comment>
<dbReference type="PANTHER" id="PTHR38594:SF1">
    <property type="entry name" value="PEP-DEPENDENT DIHYDROXYACETONE KINASE, PHOSPHORYL DONOR SUBUNIT DHAM"/>
    <property type="match status" value="1"/>
</dbReference>
<evidence type="ECO:0000313" key="8">
    <source>
        <dbReference type="Proteomes" id="UP000194933"/>
    </source>
</evidence>
<keyword evidence="8" id="KW-1185">Reference proteome</keyword>
<dbReference type="Pfam" id="PF03610">
    <property type="entry name" value="EIIA-man"/>
    <property type="match status" value="1"/>
</dbReference>